<dbReference type="PANTHER" id="PTHR42928:SF5">
    <property type="entry name" value="BLR1237 PROTEIN"/>
    <property type="match status" value="1"/>
</dbReference>
<evidence type="ECO:0008006" key="5">
    <source>
        <dbReference type="Google" id="ProtNLM"/>
    </source>
</evidence>
<dbReference type="InterPro" id="IPR042100">
    <property type="entry name" value="Bug_dom1"/>
</dbReference>
<dbReference type="SUPFAM" id="SSF53850">
    <property type="entry name" value="Periplasmic binding protein-like II"/>
    <property type="match status" value="1"/>
</dbReference>
<protein>
    <recommendedName>
        <fullName evidence="5">ABC transporter substrate-binding protein</fullName>
    </recommendedName>
</protein>
<evidence type="ECO:0000256" key="2">
    <source>
        <dbReference type="SAM" id="MobiDB-lite"/>
    </source>
</evidence>
<evidence type="ECO:0000313" key="4">
    <source>
        <dbReference type="Proteomes" id="UP000196138"/>
    </source>
</evidence>
<dbReference type="EMBL" id="CP021455">
    <property type="protein sequence ID" value="ARU03809.1"/>
    <property type="molecule type" value="Genomic_DNA"/>
</dbReference>
<gene>
    <name evidence="3" type="ORF">CCO03_03120</name>
</gene>
<organism evidence="3 4">
    <name type="scientific">Comamonas serinivorans</name>
    <dbReference type="NCBI Taxonomy" id="1082851"/>
    <lineage>
        <taxon>Bacteria</taxon>
        <taxon>Pseudomonadati</taxon>
        <taxon>Pseudomonadota</taxon>
        <taxon>Betaproteobacteria</taxon>
        <taxon>Burkholderiales</taxon>
        <taxon>Comamonadaceae</taxon>
        <taxon>Comamonas</taxon>
    </lineage>
</organism>
<dbReference type="InterPro" id="IPR005064">
    <property type="entry name" value="BUG"/>
</dbReference>
<dbReference type="Proteomes" id="UP000196138">
    <property type="component" value="Chromosome"/>
</dbReference>
<dbReference type="CDD" id="cd07012">
    <property type="entry name" value="PBP2_Bug_TTT"/>
    <property type="match status" value="1"/>
</dbReference>
<dbReference type="Gene3D" id="3.40.190.150">
    <property type="entry name" value="Bordetella uptake gene, domain 1"/>
    <property type="match status" value="1"/>
</dbReference>
<dbReference type="Pfam" id="PF03401">
    <property type="entry name" value="TctC"/>
    <property type="match status" value="1"/>
</dbReference>
<evidence type="ECO:0000256" key="1">
    <source>
        <dbReference type="ARBA" id="ARBA00006987"/>
    </source>
</evidence>
<name>A0A1Y0EKB4_9BURK</name>
<dbReference type="Gene3D" id="3.40.190.10">
    <property type="entry name" value="Periplasmic binding protein-like II"/>
    <property type="match status" value="1"/>
</dbReference>
<dbReference type="PANTHER" id="PTHR42928">
    <property type="entry name" value="TRICARBOXYLATE-BINDING PROTEIN"/>
    <property type="match status" value="1"/>
</dbReference>
<feature type="compositionally biased region" description="Basic residues" evidence="2">
    <location>
        <begin position="32"/>
        <end position="41"/>
    </location>
</feature>
<dbReference type="PIRSF" id="PIRSF017082">
    <property type="entry name" value="YflP"/>
    <property type="match status" value="1"/>
</dbReference>
<keyword evidence="4" id="KW-1185">Reference proteome</keyword>
<feature type="compositionally biased region" description="Basic and acidic residues" evidence="2">
    <location>
        <begin position="42"/>
        <end position="54"/>
    </location>
</feature>
<dbReference type="AlphaFoldDB" id="A0A1Y0EKB4"/>
<comment type="similarity">
    <text evidence="1">Belongs to the UPF0065 (bug) family.</text>
</comment>
<proteinExistence type="inferred from homology"/>
<accession>A0A1Y0EKB4</accession>
<dbReference type="KEGG" id="cser:CCO03_03120"/>
<feature type="region of interest" description="Disordered" evidence="2">
    <location>
        <begin position="1"/>
        <end position="65"/>
    </location>
</feature>
<sequence>MRRASANPVSTRRRREPFAPLVPTHAAGQCGLRRRPGRATRRRPDLPQRPDPAHRAPPGGGTDNIARVLQQPLAQELGQPVIIENKPGASGIIGTDQLAKSAPDGHTLLVGITSFLLVNKFLYSKMPLDLEKDLARLYRVSDTGVVLTVNAALPVKTLGDLFKYIEANRGKLSFGSYGLGSYPHLAGERINQLTQGGLAHAAYKGEAPMIQAMLARDIDFGWSSVQPLQQHSERLRPLAVTGPKRLVAASHIPTFAEAGVPDEAFAILGWVGIVVPGKTPDAIKQTLSQAIAKVLSTPSINKRMLDMGYPAVTDSTPQQYEALYQKDMGKWAKLVQSVGVKLD</sequence>
<reference evidence="3 4" key="1">
    <citation type="submission" date="2017-05" db="EMBL/GenBank/DDBJ databases">
        <authorList>
            <person name="Song R."/>
            <person name="Chenine A.L."/>
            <person name="Ruprecht R.M."/>
        </authorList>
    </citation>
    <scope>NUCLEOTIDE SEQUENCE [LARGE SCALE GENOMIC DNA]</scope>
    <source>
        <strain evidence="3 4">DSM 26136</strain>
    </source>
</reference>
<evidence type="ECO:0000313" key="3">
    <source>
        <dbReference type="EMBL" id="ARU03809.1"/>
    </source>
</evidence>